<organism evidence="3 4">
    <name type="scientific">Novipirellula aureliae</name>
    <dbReference type="NCBI Taxonomy" id="2527966"/>
    <lineage>
        <taxon>Bacteria</taxon>
        <taxon>Pseudomonadati</taxon>
        <taxon>Planctomycetota</taxon>
        <taxon>Planctomycetia</taxon>
        <taxon>Pirellulales</taxon>
        <taxon>Pirellulaceae</taxon>
        <taxon>Novipirellula</taxon>
    </lineage>
</organism>
<feature type="chain" id="PRO_5022892550" evidence="2">
    <location>
        <begin position="25"/>
        <end position="398"/>
    </location>
</feature>
<dbReference type="InterPro" id="IPR011990">
    <property type="entry name" value="TPR-like_helical_dom_sf"/>
</dbReference>
<accession>A0A5C6DYJ3</accession>
<feature type="compositionally biased region" description="Acidic residues" evidence="1">
    <location>
        <begin position="206"/>
        <end position="219"/>
    </location>
</feature>
<feature type="compositionally biased region" description="Basic and acidic residues" evidence="1">
    <location>
        <begin position="264"/>
        <end position="291"/>
    </location>
</feature>
<dbReference type="SUPFAM" id="SSF48452">
    <property type="entry name" value="TPR-like"/>
    <property type="match status" value="1"/>
</dbReference>
<name>A0A5C6DYJ3_9BACT</name>
<sequence precursor="true">MKSITSKRLLIALLAWAMTSQLFADSATEINAANALVRQGKIDEALDNYRSIVPTAEVKEELDYNVAVAQYRKGDIESAKSMFSKASTSSNAKLAAAARYNLGNCFYNDAVAAAESDKTAAIESLNQAIEHYRGSLAGNPNQVDARANIELAAELIKRLKQEQKQQEKEQQEQEQQEQEQQEQEQQEQEQQQQEQQQQEQQQQEQQEQEQQEQEQEQQDQQDQQSQSNDKEPSQQDQQSQGSESKDNNSQEEQSEQQPSSSEEQQTKEEHSNEQDRKDPQRENQAAKDEQTKSNSLDQQDSPHSQDQQQQSGEPSENQQDEMDDQPVPRGELKAASEQDADDKSNENAAVADSTVKEGLLSKEEALKMLQAVRDRDMLRRLRKEQLERSMRVPTDRDW</sequence>
<feature type="signal peptide" evidence="2">
    <location>
        <begin position="1"/>
        <end position="24"/>
    </location>
</feature>
<evidence type="ECO:0000256" key="2">
    <source>
        <dbReference type="SAM" id="SignalP"/>
    </source>
</evidence>
<dbReference type="AlphaFoldDB" id="A0A5C6DYJ3"/>
<dbReference type="EMBL" id="SJPY01000005">
    <property type="protein sequence ID" value="TWU39949.1"/>
    <property type="molecule type" value="Genomic_DNA"/>
</dbReference>
<gene>
    <name evidence="3" type="ORF">Q31b_32650</name>
</gene>
<feature type="region of interest" description="Disordered" evidence="1">
    <location>
        <begin position="167"/>
        <end position="362"/>
    </location>
</feature>
<feature type="compositionally biased region" description="Acidic residues" evidence="1">
    <location>
        <begin position="172"/>
        <end position="187"/>
    </location>
</feature>
<protein>
    <submittedName>
        <fullName evidence="3">Uncharacterized protein</fullName>
    </submittedName>
</protein>
<feature type="compositionally biased region" description="Low complexity" evidence="1">
    <location>
        <begin position="188"/>
        <end position="205"/>
    </location>
</feature>
<evidence type="ECO:0000313" key="4">
    <source>
        <dbReference type="Proteomes" id="UP000315471"/>
    </source>
</evidence>
<reference evidence="3 4" key="1">
    <citation type="submission" date="2019-02" db="EMBL/GenBank/DDBJ databases">
        <title>Deep-cultivation of Planctomycetes and their phenomic and genomic characterization uncovers novel biology.</title>
        <authorList>
            <person name="Wiegand S."/>
            <person name="Jogler M."/>
            <person name="Boedeker C."/>
            <person name="Pinto D."/>
            <person name="Vollmers J."/>
            <person name="Rivas-Marin E."/>
            <person name="Kohn T."/>
            <person name="Peeters S.H."/>
            <person name="Heuer A."/>
            <person name="Rast P."/>
            <person name="Oberbeckmann S."/>
            <person name="Bunk B."/>
            <person name="Jeske O."/>
            <person name="Meyerdierks A."/>
            <person name="Storesund J.E."/>
            <person name="Kallscheuer N."/>
            <person name="Luecker S."/>
            <person name="Lage O.M."/>
            <person name="Pohl T."/>
            <person name="Merkel B.J."/>
            <person name="Hornburger P."/>
            <person name="Mueller R.-W."/>
            <person name="Bruemmer F."/>
            <person name="Labrenz M."/>
            <person name="Spormann A.M."/>
            <person name="Op Den Camp H."/>
            <person name="Overmann J."/>
            <person name="Amann R."/>
            <person name="Jetten M.S.M."/>
            <person name="Mascher T."/>
            <person name="Medema M.H."/>
            <person name="Devos D.P."/>
            <person name="Kaster A.-K."/>
            <person name="Ovreas L."/>
            <person name="Rohde M."/>
            <person name="Galperin M.Y."/>
            <person name="Jogler C."/>
        </authorList>
    </citation>
    <scope>NUCLEOTIDE SEQUENCE [LARGE SCALE GENOMIC DNA]</scope>
    <source>
        <strain evidence="3 4">Q31b</strain>
    </source>
</reference>
<dbReference type="Gene3D" id="1.25.40.10">
    <property type="entry name" value="Tetratricopeptide repeat domain"/>
    <property type="match status" value="1"/>
</dbReference>
<dbReference type="RefSeq" id="WP_197171609.1">
    <property type="nucleotide sequence ID" value="NZ_SJPY01000005.1"/>
</dbReference>
<comment type="caution">
    <text evidence="3">The sequence shown here is derived from an EMBL/GenBank/DDBJ whole genome shotgun (WGS) entry which is preliminary data.</text>
</comment>
<keyword evidence="2" id="KW-0732">Signal</keyword>
<evidence type="ECO:0000256" key="1">
    <source>
        <dbReference type="SAM" id="MobiDB-lite"/>
    </source>
</evidence>
<dbReference type="Proteomes" id="UP000315471">
    <property type="component" value="Unassembled WGS sequence"/>
</dbReference>
<feature type="compositionally biased region" description="Basic and acidic residues" evidence="1">
    <location>
        <begin position="330"/>
        <end position="345"/>
    </location>
</feature>
<feature type="compositionally biased region" description="Low complexity" evidence="1">
    <location>
        <begin position="297"/>
        <end position="311"/>
    </location>
</feature>
<keyword evidence="4" id="KW-1185">Reference proteome</keyword>
<proteinExistence type="predicted"/>
<evidence type="ECO:0000313" key="3">
    <source>
        <dbReference type="EMBL" id="TWU39949.1"/>
    </source>
</evidence>